<keyword evidence="3" id="KW-0479">Metal-binding</keyword>
<reference evidence="8" key="1">
    <citation type="submission" date="2020-08" db="EMBL/GenBank/DDBJ databases">
        <title>Plant Genome Project.</title>
        <authorList>
            <person name="Zhang R.-G."/>
        </authorList>
    </citation>
    <scope>NUCLEOTIDE SEQUENCE</scope>
    <source>
        <strain evidence="8">WSP0</strain>
        <tissue evidence="8">Leaf</tissue>
    </source>
</reference>
<evidence type="ECO:0000256" key="5">
    <source>
        <dbReference type="ARBA" id="ARBA00023239"/>
    </source>
</evidence>
<dbReference type="AlphaFoldDB" id="A0AAV6I3V6"/>
<dbReference type="InterPro" id="IPR005630">
    <property type="entry name" value="Terpene_synthase_metal-bd"/>
</dbReference>
<evidence type="ECO:0000256" key="4">
    <source>
        <dbReference type="ARBA" id="ARBA00022842"/>
    </source>
</evidence>
<sequence>MKPIYKALLNVHDEFYQEIMAKKEINYSFQYLEEAFILTQVIDTFFLIFSFSIYVHSNQYKELVRCYNVETEWLKKGYVQTMEEYLANALVTITSPLLTTAAFVGMGEIATPEAFQWLQSQPRILMACSTIFRVFNDIQSCKVIGTIYYFYRK</sequence>
<comment type="pathway">
    <text evidence="1">Secondary metabolite biosynthesis.</text>
</comment>
<keyword evidence="6" id="KW-0472">Membrane</keyword>
<dbReference type="SUPFAM" id="SSF48576">
    <property type="entry name" value="Terpenoid synthases"/>
    <property type="match status" value="1"/>
</dbReference>
<evidence type="ECO:0000256" key="1">
    <source>
        <dbReference type="ARBA" id="ARBA00005179"/>
    </source>
</evidence>
<gene>
    <name evidence="8" type="ORF">RHGRI_034428</name>
</gene>
<keyword evidence="5" id="KW-0456">Lyase</keyword>
<comment type="similarity">
    <text evidence="2">Belongs to the terpene synthase family.</text>
</comment>
<keyword evidence="6" id="KW-0812">Transmembrane</keyword>
<dbReference type="Proteomes" id="UP000823749">
    <property type="component" value="Chromosome 12"/>
</dbReference>
<evidence type="ECO:0000313" key="8">
    <source>
        <dbReference type="EMBL" id="KAG5522238.1"/>
    </source>
</evidence>
<accession>A0AAV6I3V6</accession>
<evidence type="ECO:0000256" key="3">
    <source>
        <dbReference type="ARBA" id="ARBA00022723"/>
    </source>
</evidence>
<name>A0AAV6I3V6_9ERIC</name>
<dbReference type="Pfam" id="PF03936">
    <property type="entry name" value="Terpene_synth_C"/>
    <property type="match status" value="1"/>
</dbReference>
<comment type="caution">
    <text evidence="8">The sequence shown here is derived from an EMBL/GenBank/DDBJ whole genome shotgun (WGS) entry which is preliminary data.</text>
</comment>
<dbReference type="GO" id="GO:0010333">
    <property type="term" value="F:terpene synthase activity"/>
    <property type="evidence" value="ECO:0007669"/>
    <property type="project" value="InterPro"/>
</dbReference>
<feature type="domain" description="Terpene synthase metal-binding" evidence="7">
    <location>
        <begin position="56"/>
        <end position="142"/>
    </location>
</feature>
<dbReference type="InterPro" id="IPR050148">
    <property type="entry name" value="Terpene_synthase-like"/>
</dbReference>
<keyword evidence="9" id="KW-1185">Reference proteome</keyword>
<feature type="transmembrane region" description="Helical" evidence="6">
    <location>
        <begin position="35"/>
        <end position="55"/>
    </location>
</feature>
<dbReference type="PANTHER" id="PTHR31225">
    <property type="entry name" value="OS04G0344100 PROTEIN-RELATED"/>
    <property type="match status" value="1"/>
</dbReference>
<evidence type="ECO:0000313" key="9">
    <source>
        <dbReference type="Proteomes" id="UP000823749"/>
    </source>
</evidence>
<protein>
    <recommendedName>
        <fullName evidence="7">Terpene synthase metal-binding domain-containing protein</fullName>
    </recommendedName>
</protein>
<keyword evidence="6" id="KW-1133">Transmembrane helix</keyword>
<dbReference type="GO" id="GO:0000287">
    <property type="term" value="F:magnesium ion binding"/>
    <property type="evidence" value="ECO:0007669"/>
    <property type="project" value="InterPro"/>
</dbReference>
<dbReference type="InterPro" id="IPR008949">
    <property type="entry name" value="Isoprenoid_synthase_dom_sf"/>
</dbReference>
<evidence type="ECO:0000256" key="2">
    <source>
        <dbReference type="ARBA" id="ARBA00006333"/>
    </source>
</evidence>
<dbReference type="EMBL" id="JACTNZ010000012">
    <property type="protein sequence ID" value="KAG5522238.1"/>
    <property type="molecule type" value="Genomic_DNA"/>
</dbReference>
<dbReference type="GO" id="GO:0016114">
    <property type="term" value="P:terpenoid biosynthetic process"/>
    <property type="evidence" value="ECO:0007669"/>
    <property type="project" value="InterPro"/>
</dbReference>
<organism evidence="8 9">
    <name type="scientific">Rhododendron griersonianum</name>
    <dbReference type="NCBI Taxonomy" id="479676"/>
    <lineage>
        <taxon>Eukaryota</taxon>
        <taxon>Viridiplantae</taxon>
        <taxon>Streptophyta</taxon>
        <taxon>Embryophyta</taxon>
        <taxon>Tracheophyta</taxon>
        <taxon>Spermatophyta</taxon>
        <taxon>Magnoliopsida</taxon>
        <taxon>eudicotyledons</taxon>
        <taxon>Gunneridae</taxon>
        <taxon>Pentapetalae</taxon>
        <taxon>asterids</taxon>
        <taxon>Ericales</taxon>
        <taxon>Ericaceae</taxon>
        <taxon>Ericoideae</taxon>
        <taxon>Rhodoreae</taxon>
        <taxon>Rhododendron</taxon>
    </lineage>
</organism>
<evidence type="ECO:0000259" key="7">
    <source>
        <dbReference type="Pfam" id="PF03936"/>
    </source>
</evidence>
<dbReference type="Gene3D" id="1.10.600.10">
    <property type="entry name" value="Farnesyl Diphosphate Synthase"/>
    <property type="match status" value="1"/>
</dbReference>
<dbReference type="PANTHER" id="PTHR31225:SF93">
    <property type="entry name" value="ALPHA-HUMULENE_(-)-(E)-BETA-CARYOPHYLLENE SYNTHASE"/>
    <property type="match status" value="1"/>
</dbReference>
<evidence type="ECO:0000256" key="6">
    <source>
        <dbReference type="SAM" id="Phobius"/>
    </source>
</evidence>
<keyword evidence="4" id="KW-0460">Magnesium</keyword>
<proteinExistence type="inferred from homology"/>